<dbReference type="Proteomes" id="UP000276899">
    <property type="component" value="Chromosome"/>
</dbReference>
<evidence type="ECO:0000256" key="1">
    <source>
        <dbReference type="SAM" id="MobiDB-lite"/>
    </source>
</evidence>
<proteinExistence type="predicted"/>
<feature type="transmembrane region" description="Helical" evidence="2">
    <location>
        <begin position="298"/>
        <end position="317"/>
    </location>
</feature>
<dbReference type="EMBL" id="LR134363">
    <property type="protein sequence ID" value="VEG74306.1"/>
    <property type="molecule type" value="Genomic_DNA"/>
</dbReference>
<feature type="transmembrane region" description="Helical" evidence="2">
    <location>
        <begin position="231"/>
        <end position="252"/>
    </location>
</feature>
<dbReference type="KEGG" id="asla:NCTC11923_00940"/>
<keyword evidence="2" id="KW-1133">Transmembrane helix</keyword>
<evidence type="ECO:0000313" key="4">
    <source>
        <dbReference type="Proteomes" id="UP000276899"/>
    </source>
</evidence>
<keyword evidence="4" id="KW-1185">Reference proteome</keyword>
<name>A0A3S4SEN9_9ACTO</name>
<feature type="transmembrane region" description="Helical" evidence="2">
    <location>
        <begin position="144"/>
        <end position="162"/>
    </location>
</feature>
<feature type="region of interest" description="Disordered" evidence="1">
    <location>
        <begin position="1"/>
        <end position="56"/>
    </location>
</feature>
<feature type="transmembrane region" description="Helical" evidence="2">
    <location>
        <begin position="120"/>
        <end position="138"/>
    </location>
</feature>
<feature type="transmembrane region" description="Helical" evidence="2">
    <location>
        <begin position="95"/>
        <end position="113"/>
    </location>
</feature>
<protein>
    <recommendedName>
        <fullName evidence="5">Tellurium resistance protein TerC</fullName>
    </recommendedName>
</protein>
<evidence type="ECO:0000313" key="3">
    <source>
        <dbReference type="EMBL" id="VEG74306.1"/>
    </source>
</evidence>
<keyword evidence="2" id="KW-0472">Membrane</keyword>
<feature type="transmembrane region" description="Helical" evidence="2">
    <location>
        <begin position="201"/>
        <end position="219"/>
    </location>
</feature>
<evidence type="ECO:0000256" key="2">
    <source>
        <dbReference type="SAM" id="Phobius"/>
    </source>
</evidence>
<dbReference type="AlphaFoldDB" id="A0A3S4SEN9"/>
<feature type="transmembrane region" description="Helical" evidence="2">
    <location>
        <begin position="264"/>
        <end position="286"/>
    </location>
</feature>
<evidence type="ECO:0008006" key="5">
    <source>
        <dbReference type="Google" id="ProtNLM"/>
    </source>
</evidence>
<feature type="transmembrane region" description="Helical" evidence="2">
    <location>
        <begin position="69"/>
        <end position="89"/>
    </location>
</feature>
<organism evidence="3 4">
    <name type="scientific">Actinomyces slackii</name>
    <dbReference type="NCBI Taxonomy" id="52774"/>
    <lineage>
        <taxon>Bacteria</taxon>
        <taxon>Bacillati</taxon>
        <taxon>Actinomycetota</taxon>
        <taxon>Actinomycetes</taxon>
        <taxon>Actinomycetales</taxon>
        <taxon>Actinomycetaceae</taxon>
        <taxon>Actinomyces</taxon>
    </lineage>
</organism>
<reference evidence="3 4" key="1">
    <citation type="submission" date="2018-12" db="EMBL/GenBank/DDBJ databases">
        <authorList>
            <consortium name="Pathogen Informatics"/>
        </authorList>
    </citation>
    <scope>NUCLEOTIDE SEQUENCE [LARGE SCALE GENOMIC DNA]</scope>
    <source>
        <strain evidence="3 4">NCTC11923</strain>
    </source>
</reference>
<feature type="compositionally biased region" description="Low complexity" evidence="1">
    <location>
        <begin position="12"/>
        <end position="30"/>
    </location>
</feature>
<feature type="compositionally biased region" description="Basic residues" evidence="1">
    <location>
        <begin position="1"/>
        <end position="11"/>
    </location>
</feature>
<dbReference type="STRING" id="1278298.GCA_000428685_01830"/>
<feature type="transmembrane region" description="Helical" evidence="2">
    <location>
        <begin position="174"/>
        <end position="195"/>
    </location>
</feature>
<keyword evidence="2" id="KW-0812">Transmembrane</keyword>
<sequence length="326" mass="32804">MLLVSTRKRPSRSAASSRRAASTGAAPTGARPDDQDAAPAPEPMGRTIELGPELPPDAVPVEPGAADPAWTRLAVAGLVPVLLAVGAALPDWVRLVLLMVLIPAAAQGWPALLRARHDRGASIVMTLAGWAAAGLVFVLHDLGAAGIVMALSIIATFLAQMARRDGRPGLVEDVSSTVTGCLTVISGAAWCALESGLADPAVIVPTCLALFVGALLSVLEMRATALELLTVTVPALVAGIAGGVLASGGFFGPAHMGTAAAAQSAAACLIVGFVAGVLMAAGNRILWTHRWVPGGRAAVASALVPILAVGIPVYAIARLMGSFIAG</sequence>
<gene>
    <name evidence="3" type="ORF">NCTC11923_00940</name>
</gene>
<accession>A0A3S4SEN9</accession>